<reference evidence="8" key="1">
    <citation type="submission" date="2021-12" db="EMBL/GenBank/DDBJ databases">
        <authorList>
            <person name="Veyrier F.J."/>
        </authorList>
    </citation>
    <scope>NUCLEOTIDE SEQUENCE</scope>
    <source>
        <strain evidence="8">SAG 1488-6</strain>
    </source>
</reference>
<dbReference type="InterPro" id="IPR036259">
    <property type="entry name" value="MFS_trans_sf"/>
</dbReference>
<evidence type="ECO:0000256" key="3">
    <source>
        <dbReference type="ARBA" id="ARBA00022692"/>
    </source>
</evidence>
<evidence type="ECO:0000256" key="4">
    <source>
        <dbReference type="ARBA" id="ARBA00022989"/>
    </source>
</evidence>
<feature type="transmembrane region" description="Helical" evidence="6">
    <location>
        <begin position="271"/>
        <end position="292"/>
    </location>
</feature>
<accession>A0ABY4EB23</accession>
<proteinExistence type="predicted"/>
<name>A0ABY4EB23_VITST</name>
<feature type="transmembrane region" description="Helical" evidence="6">
    <location>
        <begin position="298"/>
        <end position="321"/>
    </location>
</feature>
<dbReference type="Pfam" id="PF07690">
    <property type="entry name" value="MFS_1"/>
    <property type="match status" value="1"/>
</dbReference>
<dbReference type="EMBL" id="CP091512">
    <property type="protein sequence ID" value="UOO92951.1"/>
    <property type="molecule type" value="Genomic_DNA"/>
</dbReference>
<feature type="transmembrane region" description="Helical" evidence="6">
    <location>
        <begin position="342"/>
        <end position="361"/>
    </location>
</feature>
<gene>
    <name evidence="8" type="ORF">LVJ81_02610</name>
</gene>
<dbReference type="SUPFAM" id="SSF103473">
    <property type="entry name" value="MFS general substrate transporter"/>
    <property type="match status" value="1"/>
</dbReference>
<keyword evidence="4 6" id="KW-1133">Transmembrane helix</keyword>
<evidence type="ECO:0000313" key="8">
    <source>
        <dbReference type="EMBL" id="UOO92951.1"/>
    </source>
</evidence>
<dbReference type="Proteomes" id="UP000832034">
    <property type="component" value="Chromosome"/>
</dbReference>
<protein>
    <submittedName>
        <fullName evidence="8">MFS transporter</fullName>
    </submittedName>
</protein>
<evidence type="ECO:0000259" key="7">
    <source>
        <dbReference type="PROSITE" id="PS50850"/>
    </source>
</evidence>
<feature type="transmembrane region" description="Helical" evidence="6">
    <location>
        <begin position="7"/>
        <end position="23"/>
    </location>
</feature>
<keyword evidence="3 6" id="KW-0812">Transmembrane</keyword>
<feature type="transmembrane region" description="Helical" evidence="6">
    <location>
        <begin position="238"/>
        <end position="264"/>
    </location>
</feature>
<feature type="transmembrane region" description="Helical" evidence="6">
    <location>
        <begin position="73"/>
        <end position="90"/>
    </location>
</feature>
<evidence type="ECO:0000313" key="9">
    <source>
        <dbReference type="Proteomes" id="UP000832034"/>
    </source>
</evidence>
<dbReference type="PROSITE" id="PS50850">
    <property type="entry name" value="MFS"/>
    <property type="match status" value="1"/>
</dbReference>
<sequence>MKQHKFAPWLIIMAGVVAAMHIGKLPPTIPILQQQLDLNLNQVGFLLSAIQAAGMLCALSLGMAAGKIGLKKMLMGGLGILMVASTLGAFSQHFYALFAARLLEGFGFLCVILPAPALLRQLVSLDKLKAMMAYWGAYMGLGVALSLLITPLGLQAFHWSYVWLGFAALAFVMGLWVWRVVPVVQVSHHQQQSLGQLFRQILSHAPSWLLGLVFACYTSQWFAIMGFLPSIYIQANVAAAHAGMLTALVCLSNVLGSVLSGVLLQQGRRALSLLSTGFVVMIVGTIMMFAGVNDLPFIWQYVGVLAFSMVGGLIPGVVFAYAGVFAPSPQLVAGSIGWIQQWSSLGQFCLPPLMGVLVTWWGGWEQAWMVCVTLSILGILGSFKIQSLIDKVRF</sequence>
<comment type="subcellular location">
    <subcellularLocation>
        <location evidence="1">Cell membrane</location>
        <topology evidence="1">Multi-pass membrane protein</topology>
    </subcellularLocation>
</comment>
<dbReference type="InterPro" id="IPR020846">
    <property type="entry name" value="MFS_dom"/>
</dbReference>
<evidence type="ECO:0000256" key="5">
    <source>
        <dbReference type="ARBA" id="ARBA00023136"/>
    </source>
</evidence>
<feature type="transmembrane region" description="Helical" evidence="6">
    <location>
        <begin position="367"/>
        <end position="385"/>
    </location>
</feature>
<dbReference type="PANTHER" id="PTHR43124">
    <property type="entry name" value="PURINE EFFLUX PUMP PBUE"/>
    <property type="match status" value="1"/>
</dbReference>
<organism evidence="8 9">
    <name type="scientific">Vitreoscilla stercoraria</name>
    <dbReference type="NCBI Taxonomy" id="61"/>
    <lineage>
        <taxon>Bacteria</taxon>
        <taxon>Pseudomonadati</taxon>
        <taxon>Pseudomonadota</taxon>
        <taxon>Betaproteobacteria</taxon>
        <taxon>Neisseriales</taxon>
        <taxon>Neisseriaceae</taxon>
        <taxon>Vitreoscilla</taxon>
    </lineage>
</organism>
<feature type="transmembrane region" description="Helical" evidence="6">
    <location>
        <begin position="43"/>
        <end position="61"/>
    </location>
</feature>
<feature type="domain" description="Major facilitator superfamily (MFS) profile" evidence="7">
    <location>
        <begin position="7"/>
        <end position="393"/>
    </location>
</feature>
<evidence type="ECO:0000256" key="2">
    <source>
        <dbReference type="ARBA" id="ARBA00022475"/>
    </source>
</evidence>
<dbReference type="Gene3D" id="1.20.1250.20">
    <property type="entry name" value="MFS general substrate transporter like domains"/>
    <property type="match status" value="1"/>
</dbReference>
<feature type="transmembrane region" description="Helical" evidence="6">
    <location>
        <begin position="131"/>
        <end position="154"/>
    </location>
</feature>
<evidence type="ECO:0000256" key="6">
    <source>
        <dbReference type="SAM" id="Phobius"/>
    </source>
</evidence>
<dbReference type="RefSeq" id="WP_019958139.1">
    <property type="nucleotide sequence ID" value="NZ_CP091512.1"/>
</dbReference>
<evidence type="ECO:0000256" key="1">
    <source>
        <dbReference type="ARBA" id="ARBA00004651"/>
    </source>
</evidence>
<keyword evidence="9" id="KW-1185">Reference proteome</keyword>
<keyword evidence="2" id="KW-1003">Cell membrane</keyword>
<dbReference type="PANTHER" id="PTHR43124:SF3">
    <property type="entry name" value="CHLORAMPHENICOL EFFLUX PUMP RV0191"/>
    <property type="match status" value="1"/>
</dbReference>
<keyword evidence="5 6" id="KW-0472">Membrane</keyword>
<feature type="transmembrane region" description="Helical" evidence="6">
    <location>
        <begin position="96"/>
        <end position="119"/>
    </location>
</feature>
<dbReference type="InterPro" id="IPR011701">
    <property type="entry name" value="MFS"/>
</dbReference>
<feature type="transmembrane region" description="Helical" evidence="6">
    <location>
        <begin position="160"/>
        <end position="181"/>
    </location>
</feature>
<reference evidence="8" key="2">
    <citation type="journal article" date="2022" name="Res Sq">
        <title>Evolution of multicellular longitudinally dividing oral cavity symbionts (Neisseriaceae).</title>
        <authorList>
            <person name="Nyongesa S."/>
            <person name="Weber P."/>
            <person name="Bernet E."/>
            <person name="Pullido F."/>
            <person name="Nieckarz M."/>
            <person name="Delaby M."/>
            <person name="Nieves C."/>
            <person name="Viehboeck T."/>
            <person name="Krause N."/>
            <person name="Rivera-Millot A."/>
            <person name="Nakamura A."/>
            <person name="Vischer N."/>
            <person name="VanNieuwenhze M."/>
            <person name="Brun Y."/>
            <person name="Cava F."/>
            <person name="Bulgheresi S."/>
            <person name="Veyrier F."/>
        </authorList>
    </citation>
    <scope>NUCLEOTIDE SEQUENCE</scope>
    <source>
        <strain evidence="8">SAG 1488-6</strain>
    </source>
</reference>
<dbReference type="InterPro" id="IPR050189">
    <property type="entry name" value="MFS_Efflux_Transporters"/>
</dbReference>
<feature type="transmembrane region" description="Helical" evidence="6">
    <location>
        <begin position="208"/>
        <end position="232"/>
    </location>
</feature>